<reference evidence="3 4" key="1">
    <citation type="journal article" date="2008" name="Int. J. Syst. Evol. Microbiol.">
        <title>Tessaracoccus flavescens sp. nov., isolated from marine sediment.</title>
        <authorList>
            <person name="Lee D.W."/>
            <person name="Lee S.D."/>
        </authorList>
    </citation>
    <scope>NUCLEOTIDE SEQUENCE [LARGE SCALE GENOMIC DNA]</scope>
    <source>
        <strain evidence="3 4">SST-39T</strain>
    </source>
</reference>
<gene>
    <name evidence="3" type="ORF">BW733_04000</name>
</gene>
<feature type="domain" description="AMP-dependent synthetase/ligase" evidence="2">
    <location>
        <begin position="98"/>
        <end position="263"/>
    </location>
</feature>
<sequence>MTSLARIVLGSATSRPSSPAWTDDRGTLTRSALGRAVLTAARRLPPGAVVIHSADQREVAVRSLAGLIARRPVRVVPHSAGAAALRAAQDANPTRGVAFFTSGTTGTPKLHRTRPGIRAVAQLISSLGVLPLPSHPVVASLSPVDHGHGWSAMLMTLLVGGHFLCGTGVAARPPCRRIDLLTGVPLSLREYAASPPSSEIGLVLSGSDRLTDADDIERRLGAPVYDAYGSTETGTVCVASPDERRYPGAVGRPLAGVRVHELDGVLEIRSPMLGRGVFRGDRGRIRDGIVIVEGRADGRRVSGGVTTDPQAVATWLGALPGVVDVELSERSDPRFGSRTVFTVTSTTPLDPRRLRARIAHEFGAAAVPVDLIVRRLTPGRGEKDETLTKGQFRALSQGSRRDPAGAVVSVAGCPRQP</sequence>
<dbReference type="GO" id="GO:0006631">
    <property type="term" value="P:fatty acid metabolic process"/>
    <property type="evidence" value="ECO:0007669"/>
    <property type="project" value="TreeGrafter"/>
</dbReference>
<dbReference type="Gene3D" id="3.40.50.12780">
    <property type="entry name" value="N-terminal domain of ligase-like"/>
    <property type="match status" value="1"/>
</dbReference>
<dbReference type="SUPFAM" id="SSF56801">
    <property type="entry name" value="Acetyl-CoA synthetase-like"/>
    <property type="match status" value="1"/>
</dbReference>
<accession>A0A1Q2CVJ9</accession>
<organism evidence="3 4">
    <name type="scientific">Tessaracoccus flavescens</name>
    <dbReference type="NCBI Taxonomy" id="399497"/>
    <lineage>
        <taxon>Bacteria</taxon>
        <taxon>Bacillati</taxon>
        <taxon>Actinomycetota</taxon>
        <taxon>Actinomycetes</taxon>
        <taxon>Propionibacteriales</taxon>
        <taxon>Propionibacteriaceae</taxon>
        <taxon>Tessaracoccus</taxon>
    </lineage>
</organism>
<dbReference type="Proteomes" id="UP000188235">
    <property type="component" value="Chromosome"/>
</dbReference>
<dbReference type="GO" id="GO:0031956">
    <property type="term" value="F:medium-chain fatty acid-CoA ligase activity"/>
    <property type="evidence" value="ECO:0007669"/>
    <property type="project" value="TreeGrafter"/>
</dbReference>
<dbReference type="RefSeq" id="WP_077348083.1">
    <property type="nucleotide sequence ID" value="NZ_CP019607.1"/>
</dbReference>
<dbReference type="PANTHER" id="PTHR43201">
    <property type="entry name" value="ACYL-COA SYNTHETASE"/>
    <property type="match status" value="1"/>
</dbReference>
<evidence type="ECO:0000259" key="2">
    <source>
        <dbReference type="Pfam" id="PF00501"/>
    </source>
</evidence>
<dbReference type="InterPro" id="IPR042099">
    <property type="entry name" value="ANL_N_sf"/>
</dbReference>
<name>A0A1Q2CVJ9_9ACTN</name>
<dbReference type="Pfam" id="PF00501">
    <property type="entry name" value="AMP-binding"/>
    <property type="match status" value="1"/>
</dbReference>
<evidence type="ECO:0000256" key="1">
    <source>
        <dbReference type="SAM" id="MobiDB-lite"/>
    </source>
</evidence>
<dbReference type="PANTHER" id="PTHR43201:SF32">
    <property type="entry name" value="2-SUCCINYLBENZOATE--COA LIGASE, CHLOROPLASTIC_PEROXISOMAL"/>
    <property type="match status" value="1"/>
</dbReference>
<proteinExistence type="predicted"/>
<dbReference type="KEGG" id="tfa:BW733_04000"/>
<evidence type="ECO:0000313" key="4">
    <source>
        <dbReference type="Proteomes" id="UP000188235"/>
    </source>
</evidence>
<keyword evidence="4" id="KW-1185">Reference proteome</keyword>
<evidence type="ECO:0000313" key="3">
    <source>
        <dbReference type="EMBL" id="AQP50117.1"/>
    </source>
</evidence>
<dbReference type="STRING" id="399497.BW733_04000"/>
<dbReference type="OrthoDB" id="7055148at2"/>
<dbReference type="AlphaFoldDB" id="A0A1Q2CVJ9"/>
<protein>
    <recommendedName>
        <fullName evidence="2">AMP-dependent synthetase/ligase domain-containing protein</fullName>
    </recommendedName>
</protein>
<feature type="region of interest" description="Disordered" evidence="1">
    <location>
        <begin position="392"/>
        <end position="417"/>
    </location>
</feature>
<dbReference type="InterPro" id="IPR000873">
    <property type="entry name" value="AMP-dep_synth/lig_dom"/>
</dbReference>
<dbReference type="EMBL" id="CP019607">
    <property type="protein sequence ID" value="AQP50117.1"/>
    <property type="molecule type" value="Genomic_DNA"/>
</dbReference>